<dbReference type="Proteomes" id="UP001169027">
    <property type="component" value="Unassembled WGS sequence"/>
</dbReference>
<protein>
    <submittedName>
        <fullName evidence="1">Uncharacterized protein</fullName>
    </submittedName>
</protein>
<evidence type="ECO:0000313" key="2">
    <source>
        <dbReference type="Proteomes" id="UP001169027"/>
    </source>
</evidence>
<accession>A0ABT8SEB1</accession>
<name>A0ABT8SEB1_9BURK</name>
<proteinExistence type="predicted"/>
<comment type="caution">
    <text evidence="1">The sequence shown here is derived from an EMBL/GenBank/DDBJ whole genome shotgun (WGS) entry which is preliminary data.</text>
</comment>
<organism evidence="1 2">
    <name type="scientific">Variovorax ginsengisoli</name>
    <dbReference type="NCBI Taxonomy" id="363844"/>
    <lineage>
        <taxon>Bacteria</taxon>
        <taxon>Pseudomonadati</taxon>
        <taxon>Pseudomonadota</taxon>
        <taxon>Betaproteobacteria</taxon>
        <taxon>Burkholderiales</taxon>
        <taxon>Comamonadaceae</taxon>
        <taxon>Variovorax</taxon>
    </lineage>
</organism>
<reference evidence="1" key="1">
    <citation type="submission" date="2023-06" db="EMBL/GenBank/DDBJ databases">
        <authorList>
            <person name="Jiang Y."/>
            <person name="Liu Q."/>
        </authorList>
    </citation>
    <scope>NUCLEOTIDE SEQUENCE</scope>
    <source>
        <strain evidence="1">CGMCC 1.12090</strain>
    </source>
</reference>
<dbReference type="EMBL" id="JAUKVY010000027">
    <property type="protein sequence ID" value="MDO1536332.1"/>
    <property type="molecule type" value="Genomic_DNA"/>
</dbReference>
<gene>
    <name evidence="1" type="ORF">Q2T77_29000</name>
</gene>
<dbReference type="RefSeq" id="WP_301814345.1">
    <property type="nucleotide sequence ID" value="NZ_JAUJZH010000027.1"/>
</dbReference>
<keyword evidence="2" id="KW-1185">Reference proteome</keyword>
<evidence type="ECO:0000313" key="1">
    <source>
        <dbReference type="EMBL" id="MDO1536332.1"/>
    </source>
</evidence>
<sequence>MSEVEGATGEFKVRYCTDPPATLRRWCDAHAHQIEEFDSGDGYATDSGFAYDIMLRRGWPMSDDWVHILIEPTVKDMLRQLRSIG</sequence>